<keyword evidence="2" id="KW-1185">Reference proteome</keyword>
<gene>
    <name evidence="1" type="ORF">DILT_LOCUS16959</name>
</gene>
<proteinExistence type="predicted"/>
<dbReference type="OrthoDB" id="6266616at2759"/>
<reference evidence="1 2" key="1">
    <citation type="submission" date="2018-11" db="EMBL/GenBank/DDBJ databases">
        <authorList>
            <consortium name="Pathogen Informatics"/>
        </authorList>
    </citation>
    <scope>NUCLEOTIDE SEQUENCE [LARGE SCALE GENOMIC DNA]</scope>
</reference>
<accession>A0A3P7NGC3</accession>
<dbReference type="Proteomes" id="UP000281553">
    <property type="component" value="Unassembled WGS sequence"/>
</dbReference>
<protein>
    <submittedName>
        <fullName evidence="1">Uncharacterized protein</fullName>
    </submittedName>
</protein>
<organism evidence="1 2">
    <name type="scientific">Dibothriocephalus latus</name>
    <name type="common">Fish tapeworm</name>
    <name type="synonym">Diphyllobothrium latum</name>
    <dbReference type="NCBI Taxonomy" id="60516"/>
    <lineage>
        <taxon>Eukaryota</taxon>
        <taxon>Metazoa</taxon>
        <taxon>Spiralia</taxon>
        <taxon>Lophotrochozoa</taxon>
        <taxon>Platyhelminthes</taxon>
        <taxon>Cestoda</taxon>
        <taxon>Eucestoda</taxon>
        <taxon>Diphyllobothriidea</taxon>
        <taxon>Diphyllobothriidae</taxon>
        <taxon>Dibothriocephalus</taxon>
    </lineage>
</organism>
<dbReference type="EMBL" id="UYRU01088329">
    <property type="protein sequence ID" value="VDN36143.1"/>
    <property type="molecule type" value="Genomic_DNA"/>
</dbReference>
<dbReference type="AlphaFoldDB" id="A0A3P7NGC3"/>
<name>A0A3P7NGC3_DIBLA</name>
<sequence>MVEVELIDFVKSEGGIGAFLRPLSKGLGAKIDKLAEGELAAIVSASPPN</sequence>
<evidence type="ECO:0000313" key="1">
    <source>
        <dbReference type="EMBL" id="VDN36143.1"/>
    </source>
</evidence>
<evidence type="ECO:0000313" key="2">
    <source>
        <dbReference type="Proteomes" id="UP000281553"/>
    </source>
</evidence>